<dbReference type="PROSITE" id="PS50109">
    <property type="entry name" value="HIS_KIN"/>
    <property type="match status" value="1"/>
</dbReference>
<comment type="caution">
    <text evidence="12">The sequence shown here is derived from an EMBL/GenBank/DDBJ whole genome shotgun (WGS) entry which is preliminary data.</text>
</comment>
<evidence type="ECO:0000256" key="9">
    <source>
        <dbReference type="SAM" id="MobiDB-lite"/>
    </source>
</evidence>
<evidence type="ECO:0000256" key="7">
    <source>
        <dbReference type="ARBA" id="ARBA00022840"/>
    </source>
</evidence>
<keyword evidence="10" id="KW-1133">Transmembrane helix</keyword>
<keyword evidence="8" id="KW-0902">Two-component regulatory system</keyword>
<evidence type="ECO:0000256" key="10">
    <source>
        <dbReference type="SAM" id="Phobius"/>
    </source>
</evidence>
<gene>
    <name evidence="12" type="ORF">GCM10023198_07310</name>
</gene>
<accession>A0ABP8WJT7</accession>
<keyword evidence="13" id="KW-1185">Reference proteome</keyword>
<evidence type="ECO:0000256" key="8">
    <source>
        <dbReference type="ARBA" id="ARBA00023012"/>
    </source>
</evidence>
<dbReference type="SMART" id="SM00387">
    <property type="entry name" value="HATPase_c"/>
    <property type="match status" value="1"/>
</dbReference>
<dbReference type="Pfam" id="PF02518">
    <property type="entry name" value="HATPase_c"/>
    <property type="match status" value="1"/>
</dbReference>
<dbReference type="Gene3D" id="1.20.5.1930">
    <property type="match status" value="1"/>
</dbReference>
<feature type="transmembrane region" description="Helical" evidence="10">
    <location>
        <begin position="109"/>
        <end position="127"/>
    </location>
</feature>
<dbReference type="InterPro" id="IPR050482">
    <property type="entry name" value="Sensor_HK_TwoCompSys"/>
</dbReference>
<feature type="transmembrane region" description="Helical" evidence="10">
    <location>
        <begin position="139"/>
        <end position="160"/>
    </location>
</feature>
<name>A0ABP8WJT7_9MICO</name>
<evidence type="ECO:0000256" key="2">
    <source>
        <dbReference type="ARBA" id="ARBA00012438"/>
    </source>
</evidence>
<reference evidence="13" key="1">
    <citation type="journal article" date="2019" name="Int. J. Syst. Evol. Microbiol.">
        <title>The Global Catalogue of Microorganisms (GCM) 10K type strain sequencing project: providing services to taxonomists for standard genome sequencing and annotation.</title>
        <authorList>
            <consortium name="The Broad Institute Genomics Platform"/>
            <consortium name="The Broad Institute Genome Sequencing Center for Infectious Disease"/>
            <person name="Wu L."/>
            <person name="Ma J."/>
        </authorList>
    </citation>
    <scope>NUCLEOTIDE SEQUENCE [LARGE SCALE GENOMIC DNA]</scope>
    <source>
        <strain evidence="13">JCM 17975</strain>
    </source>
</reference>
<keyword evidence="5" id="KW-0547">Nucleotide-binding</keyword>
<dbReference type="Gene3D" id="3.30.565.10">
    <property type="entry name" value="Histidine kinase-like ATPase, C-terminal domain"/>
    <property type="match status" value="1"/>
</dbReference>
<dbReference type="Proteomes" id="UP001500843">
    <property type="component" value="Unassembled WGS sequence"/>
</dbReference>
<evidence type="ECO:0000256" key="1">
    <source>
        <dbReference type="ARBA" id="ARBA00000085"/>
    </source>
</evidence>
<organism evidence="12 13">
    <name type="scientific">Promicromonospora umidemergens</name>
    <dbReference type="NCBI Taxonomy" id="629679"/>
    <lineage>
        <taxon>Bacteria</taxon>
        <taxon>Bacillati</taxon>
        <taxon>Actinomycetota</taxon>
        <taxon>Actinomycetes</taxon>
        <taxon>Micrococcales</taxon>
        <taxon>Promicromonosporaceae</taxon>
        <taxon>Promicromonospora</taxon>
    </lineage>
</organism>
<keyword evidence="6 12" id="KW-0418">Kinase</keyword>
<dbReference type="EMBL" id="BAABHM010000004">
    <property type="protein sequence ID" value="GAA4691008.1"/>
    <property type="molecule type" value="Genomic_DNA"/>
</dbReference>
<evidence type="ECO:0000313" key="13">
    <source>
        <dbReference type="Proteomes" id="UP001500843"/>
    </source>
</evidence>
<dbReference type="EC" id="2.7.13.3" evidence="2"/>
<feature type="transmembrane region" description="Helical" evidence="10">
    <location>
        <begin position="74"/>
        <end position="102"/>
    </location>
</feature>
<feature type="domain" description="Histidine kinase" evidence="11">
    <location>
        <begin position="306"/>
        <end position="390"/>
    </location>
</feature>
<dbReference type="InterPro" id="IPR036890">
    <property type="entry name" value="HATPase_C_sf"/>
</dbReference>
<dbReference type="Pfam" id="PF07730">
    <property type="entry name" value="HisKA_3"/>
    <property type="match status" value="1"/>
</dbReference>
<keyword evidence="10" id="KW-0812">Transmembrane</keyword>
<evidence type="ECO:0000259" key="11">
    <source>
        <dbReference type="PROSITE" id="PS50109"/>
    </source>
</evidence>
<dbReference type="InterPro" id="IPR003594">
    <property type="entry name" value="HATPase_dom"/>
</dbReference>
<evidence type="ECO:0000256" key="4">
    <source>
        <dbReference type="ARBA" id="ARBA00022679"/>
    </source>
</evidence>
<dbReference type="CDD" id="cd16917">
    <property type="entry name" value="HATPase_UhpB-NarQ-NarX-like"/>
    <property type="match status" value="1"/>
</dbReference>
<evidence type="ECO:0000256" key="3">
    <source>
        <dbReference type="ARBA" id="ARBA00022553"/>
    </source>
</evidence>
<dbReference type="InterPro" id="IPR011712">
    <property type="entry name" value="Sig_transdc_His_kin_sub3_dim/P"/>
</dbReference>
<feature type="region of interest" description="Disordered" evidence="9">
    <location>
        <begin position="244"/>
        <end position="265"/>
    </location>
</feature>
<keyword evidence="7" id="KW-0067">ATP-binding</keyword>
<evidence type="ECO:0000256" key="6">
    <source>
        <dbReference type="ARBA" id="ARBA00022777"/>
    </source>
</evidence>
<feature type="transmembrane region" description="Helical" evidence="10">
    <location>
        <begin position="51"/>
        <end position="68"/>
    </location>
</feature>
<feature type="compositionally biased region" description="Low complexity" evidence="9">
    <location>
        <begin position="249"/>
        <end position="265"/>
    </location>
</feature>
<proteinExistence type="predicted"/>
<feature type="transmembrane region" description="Helical" evidence="10">
    <location>
        <begin position="20"/>
        <end position="39"/>
    </location>
</feature>
<comment type="catalytic activity">
    <reaction evidence="1">
        <text>ATP + protein L-histidine = ADP + protein N-phospho-L-histidine.</text>
        <dbReference type="EC" id="2.7.13.3"/>
    </reaction>
</comment>
<sequence>MPEQSAVPRTVDPRVVDPRVTDVALGLAMSLSVAVVIAADPDAVRHAGPGAYLFAVGFGALVLVRRRAPRTVLVVTVLAVFVYYILQFAPIGMALPAIAALYSAAELRHTAWAIGGGATLVAVATYYRTVGNTPEEALAPYDLVTNLALAAAAIALGVAVRLTREARVHEAQAAEQRLQAERLRIARDLHDVVGHNLSVIALHSGVAAEAVGRDDDAARGALEHVRTATSGTLHELRSTVRVLRGPVGGSPDSSPGSAEASAPAPTGLTGVDALAASARATGLTVDVALDVPEGALDGAISAAAYRVVQESLTNVLRHASATRVTVSARVADDRLALRVSDDGRGAGAGLVPGSGLSGMRERVALLGGGLTAGDAPGGGFLVAADLPLRLRTGEP</sequence>
<keyword evidence="3" id="KW-0597">Phosphoprotein</keyword>
<dbReference type="RefSeq" id="WP_253871329.1">
    <property type="nucleotide sequence ID" value="NZ_BAABHM010000004.1"/>
</dbReference>
<protein>
    <recommendedName>
        <fullName evidence="2">histidine kinase</fullName>
        <ecNumber evidence="2">2.7.13.3</ecNumber>
    </recommendedName>
</protein>
<evidence type="ECO:0000313" key="12">
    <source>
        <dbReference type="EMBL" id="GAA4691008.1"/>
    </source>
</evidence>
<evidence type="ECO:0000256" key="5">
    <source>
        <dbReference type="ARBA" id="ARBA00022741"/>
    </source>
</evidence>
<dbReference type="PANTHER" id="PTHR24421">
    <property type="entry name" value="NITRATE/NITRITE SENSOR PROTEIN NARX-RELATED"/>
    <property type="match status" value="1"/>
</dbReference>
<dbReference type="GO" id="GO:0016301">
    <property type="term" value="F:kinase activity"/>
    <property type="evidence" value="ECO:0007669"/>
    <property type="project" value="UniProtKB-KW"/>
</dbReference>
<dbReference type="PANTHER" id="PTHR24421:SF10">
    <property type="entry name" value="NITRATE_NITRITE SENSOR PROTEIN NARQ"/>
    <property type="match status" value="1"/>
</dbReference>
<dbReference type="SUPFAM" id="SSF55874">
    <property type="entry name" value="ATPase domain of HSP90 chaperone/DNA topoisomerase II/histidine kinase"/>
    <property type="match status" value="1"/>
</dbReference>
<keyword evidence="10" id="KW-0472">Membrane</keyword>
<keyword evidence="4" id="KW-0808">Transferase</keyword>
<dbReference type="InterPro" id="IPR005467">
    <property type="entry name" value="His_kinase_dom"/>
</dbReference>